<evidence type="ECO:0000256" key="7">
    <source>
        <dbReference type="SAM" id="Phobius"/>
    </source>
</evidence>
<name>A0A412YXR9_9FIRM</name>
<feature type="transmembrane region" description="Helical" evidence="7">
    <location>
        <begin position="50"/>
        <end position="68"/>
    </location>
</feature>
<evidence type="ECO:0000256" key="1">
    <source>
        <dbReference type="ARBA" id="ARBA00004651"/>
    </source>
</evidence>
<evidence type="ECO:0000313" key="9">
    <source>
        <dbReference type="EMBL" id="RGV72435.1"/>
    </source>
</evidence>
<accession>A0A412YXR9</accession>
<feature type="transmembrane region" description="Helical" evidence="7">
    <location>
        <begin position="174"/>
        <end position="194"/>
    </location>
</feature>
<feature type="transmembrane region" description="Helical" evidence="7">
    <location>
        <begin position="347"/>
        <end position="368"/>
    </location>
</feature>
<dbReference type="InterPro" id="IPR020846">
    <property type="entry name" value="MFS_dom"/>
</dbReference>
<keyword evidence="3" id="KW-1003">Cell membrane</keyword>
<feature type="transmembrane region" description="Helical" evidence="7">
    <location>
        <begin position="107"/>
        <end position="127"/>
    </location>
</feature>
<evidence type="ECO:0000256" key="6">
    <source>
        <dbReference type="ARBA" id="ARBA00023136"/>
    </source>
</evidence>
<keyword evidence="6 7" id="KW-0472">Membrane</keyword>
<dbReference type="Proteomes" id="UP000284543">
    <property type="component" value="Unassembled WGS sequence"/>
</dbReference>
<feature type="transmembrane region" description="Helical" evidence="7">
    <location>
        <begin position="12"/>
        <end position="30"/>
    </location>
</feature>
<dbReference type="PANTHER" id="PTHR43124">
    <property type="entry name" value="PURINE EFFLUX PUMP PBUE"/>
    <property type="match status" value="1"/>
</dbReference>
<dbReference type="RefSeq" id="WP_002565784.1">
    <property type="nucleotide sequence ID" value="NZ_CABKUK010000011.1"/>
</dbReference>
<keyword evidence="4 7" id="KW-0812">Transmembrane</keyword>
<feature type="transmembrane region" description="Helical" evidence="7">
    <location>
        <begin position="220"/>
        <end position="240"/>
    </location>
</feature>
<dbReference type="EMBL" id="QRZM01000014">
    <property type="protein sequence ID" value="RGV72435.1"/>
    <property type="molecule type" value="Genomic_DNA"/>
</dbReference>
<dbReference type="PANTHER" id="PTHR43124:SF3">
    <property type="entry name" value="CHLORAMPHENICOL EFFLUX PUMP RV0191"/>
    <property type="match status" value="1"/>
</dbReference>
<protein>
    <submittedName>
        <fullName evidence="9">MFS transporter</fullName>
    </submittedName>
</protein>
<proteinExistence type="predicted"/>
<dbReference type="InterPro" id="IPR011701">
    <property type="entry name" value="MFS"/>
</dbReference>
<comment type="subcellular location">
    <subcellularLocation>
        <location evidence="1">Cell membrane</location>
        <topology evidence="1">Multi-pass membrane protein</topology>
    </subcellularLocation>
</comment>
<dbReference type="PROSITE" id="PS50850">
    <property type="entry name" value="MFS"/>
    <property type="match status" value="1"/>
</dbReference>
<dbReference type="InterPro" id="IPR036259">
    <property type="entry name" value="MFS_trans_sf"/>
</dbReference>
<keyword evidence="5 7" id="KW-1133">Transmembrane helix</keyword>
<sequence length="411" mass="44961">MNSNKKFDMKKWTSLLVLCCGTGVIFQLPYIRNTFYIPLVEALNLSNEEFGALSTSYATISMICYFFGGWIADRVSPRKLLTISFISTGLVGLLFSTFPSYGTMRLIFAAFGVTTVLTYWSALIKAVRCLGDSNEQGRLFGILEGGRGVVSATAVFVLLGLFNSLGGGKFGLSWVIRSYALLAIIVGIALWFLIKDKKEDVVSGTSLVQQIKSVLLMPKMWMICLIIFTAYSIYAILSFLPPYMVSVYGMSKNFSVQIGGIRYIIQFAGGITGGFLADKIGSRIKTVLLGYTAIIAFLIVFLLTPQQPSLAMLCVFDFILLNVTVYAVRGIYFAVIDEAQIDRSVTGAVSGMASCIGYLPDVFLYTMIGRWIDQGVQGYRSMFLYGIGTCIVGAAVAVILIKSIRKIPAKG</sequence>
<evidence type="ECO:0000256" key="5">
    <source>
        <dbReference type="ARBA" id="ARBA00022989"/>
    </source>
</evidence>
<dbReference type="KEGG" id="cbol:CGC65_00320"/>
<dbReference type="InterPro" id="IPR050189">
    <property type="entry name" value="MFS_Efflux_Transporters"/>
</dbReference>
<gene>
    <name evidence="9" type="ORF">DWW02_24245</name>
</gene>
<evidence type="ECO:0000313" key="10">
    <source>
        <dbReference type="Proteomes" id="UP000284543"/>
    </source>
</evidence>
<dbReference type="Pfam" id="PF07690">
    <property type="entry name" value="MFS_1"/>
    <property type="match status" value="1"/>
</dbReference>
<dbReference type="GO" id="GO:0005886">
    <property type="term" value="C:plasma membrane"/>
    <property type="evidence" value="ECO:0007669"/>
    <property type="project" value="UniProtKB-SubCell"/>
</dbReference>
<evidence type="ECO:0000259" key="8">
    <source>
        <dbReference type="PROSITE" id="PS50850"/>
    </source>
</evidence>
<dbReference type="SUPFAM" id="SSF103473">
    <property type="entry name" value="MFS general substrate transporter"/>
    <property type="match status" value="1"/>
</dbReference>
<feature type="transmembrane region" description="Helical" evidence="7">
    <location>
        <begin position="383"/>
        <end position="401"/>
    </location>
</feature>
<dbReference type="CDD" id="cd06174">
    <property type="entry name" value="MFS"/>
    <property type="match status" value="1"/>
</dbReference>
<reference evidence="9 10" key="1">
    <citation type="submission" date="2018-08" db="EMBL/GenBank/DDBJ databases">
        <title>A genome reference for cultivated species of the human gut microbiota.</title>
        <authorList>
            <person name="Zou Y."/>
            <person name="Xue W."/>
            <person name="Luo G."/>
        </authorList>
    </citation>
    <scope>NUCLEOTIDE SEQUENCE [LARGE SCALE GENOMIC DNA]</scope>
    <source>
        <strain evidence="9 10">AF14-18</strain>
    </source>
</reference>
<feature type="transmembrane region" description="Helical" evidence="7">
    <location>
        <begin position="260"/>
        <end position="277"/>
    </location>
</feature>
<organism evidence="9 10">
    <name type="scientific">Enterocloster bolteae</name>
    <dbReference type="NCBI Taxonomy" id="208479"/>
    <lineage>
        <taxon>Bacteria</taxon>
        <taxon>Bacillati</taxon>
        <taxon>Bacillota</taxon>
        <taxon>Clostridia</taxon>
        <taxon>Lachnospirales</taxon>
        <taxon>Lachnospiraceae</taxon>
        <taxon>Enterocloster</taxon>
    </lineage>
</organism>
<keyword evidence="2" id="KW-0813">Transport</keyword>
<dbReference type="AlphaFoldDB" id="A0A412YXR9"/>
<comment type="caution">
    <text evidence="9">The sequence shown here is derived from an EMBL/GenBank/DDBJ whole genome shotgun (WGS) entry which is preliminary data.</text>
</comment>
<evidence type="ECO:0000256" key="3">
    <source>
        <dbReference type="ARBA" id="ARBA00022475"/>
    </source>
</evidence>
<dbReference type="GO" id="GO:0022857">
    <property type="term" value="F:transmembrane transporter activity"/>
    <property type="evidence" value="ECO:0007669"/>
    <property type="project" value="InterPro"/>
</dbReference>
<feature type="transmembrane region" description="Helical" evidence="7">
    <location>
        <begin position="80"/>
        <end position="101"/>
    </location>
</feature>
<feature type="transmembrane region" description="Helical" evidence="7">
    <location>
        <begin position="284"/>
        <end position="304"/>
    </location>
</feature>
<dbReference type="Gene3D" id="1.20.1250.20">
    <property type="entry name" value="MFS general substrate transporter like domains"/>
    <property type="match status" value="2"/>
</dbReference>
<feature type="transmembrane region" description="Helical" evidence="7">
    <location>
        <begin position="139"/>
        <end position="162"/>
    </location>
</feature>
<evidence type="ECO:0000256" key="2">
    <source>
        <dbReference type="ARBA" id="ARBA00022448"/>
    </source>
</evidence>
<evidence type="ECO:0000256" key="4">
    <source>
        <dbReference type="ARBA" id="ARBA00022692"/>
    </source>
</evidence>
<feature type="domain" description="Major facilitator superfamily (MFS) profile" evidence="8">
    <location>
        <begin position="1"/>
        <end position="405"/>
    </location>
</feature>
<feature type="transmembrane region" description="Helical" evidence="7">
    <location>
        <begin position="310"/>
        <end position="335"/>
    </location>
</feature>